<dbReference type="InterPro" id="IPR002035">
    <property type="entry name" value="VWF_A"/>
</dbReference>
<dbReference type="OrthoDB" id="6132182at2759"/>
<organism evidence="2 3">
    <name type="scientific">Owenia fusiformis</name>
    <name type="common">Polychaete worm</name>
    <dbReference type="NCBI Taxonomy" id="6347"/>
    <lineage>
        <taxon>Eukaryota</taxon>
        <taxon>Metazoa</taxon>
        <taxon>Spiralia</taxon>
        <taxon>Lophotrochozoa</taxon>
        <taxon>Annelida</taxon>
        <taxon>Polychaeta</taxon>
        <taxon>Sedentaria</taxon>
        <taxon>Canalipalpata</taxon>
        <taxon>Sabellida</taxon>
        <taxon>Oweniida</taxon>
        <taxon>Oweniidae</taxon>
        <taxon>Owenia</taxon>
    </lineage>
</organism>
<dbReference type="InterPro" id="IPR036465">
    <property type="entry name" value="vWFA_dom_sf"/>
</dbReference>
<dbReference type="Pfam" id="PF00092">
    <property type="entry name" value="VWA"/>
    <property type="match status" value="2"/>
</dbReference>
<comment type="caution">
    <text evidence="2">The sequence shown here is derived from an EMBL/GenBank/DDBJ whole genome shotgun (WGS) entry which is preliminary data.</text>
</comment>
<feature type="domain" description="VWFA" evidence="1">
    <location>
        <begin position="56"/>
        <end position="253"/>
    </location>
</feature>
<dbReference type="EMBL" id="CAIIXF020000007">
    <property type="protein sequence ID" value="CAH1789848.1"/>
    <property type="molecule type" value="Genomic_DNA"/>
</dbReference>
<reference evidence="2" key="1">
    <citation type="submission" date="2022-03" db="EMBL/GenBank/DDBJ databases">
        <authorList>
            <person name="Martin C."/>
        </authorList>
    </citation>
    <scope>NUCLEOTIDE SEQUENCE</scope>
</reference>
<evidence type="ECO:0000313" key="3">
    <source>
        <dbReference type="Proteomes" id="UP000749559"/>
    </source>
</evidence>
<dbReference type="Proteomes" id="UP000749559">
    <property type="component" value="Unassembled WGS sequence"/>
</dbReference>
<dbReference type="SMART" id="SM00327">
    <property type="entry name" value="VWA"/>
    <property type="match status" value="2"/>
</dbReference>
<dbReference type="PROSITE" id="PS50234">
    <property type="entry name" value="VWFA"/>
    <property type="match status" value="2"/>
</dbReference>
<sequence>MRKNPEVDEVVPYMRALQIGDYFKRFTMLRMLAFGCLLVFGPVVYAQVIDLPCGVDIVVILDISCSITPANKTLVHSFMESFGGALDIGPADDKVQLGLITFDKFVYSEFYLNTYKNSADVVKHISQMDIHPENDHKPRCGTRTDLALREAKTVQLTSAKGVRDTLGLKSPPIQKVVLVITDGATFPPSKAGDTKKEAAALKRESGANVFVVSLPNIKNKDGTAEFSAIASQPTSEFLLNIGFDKLLGSLETILLKFCVLPEPEPTNETISDDPCERFKSFQRRCPITMSMCHVSDKRCCGCPLMFMDPTTKQIKSPFELAYKEGKCICEPCVRRSYYCLPKEFREKVKYRSVNMLKLIALGCILALGPVVYGQKIELECGVDIVVILDISCSITPPNKTIVHEFMVGFANALDIGPSPEKAQLGLVTFDKFVYDEFFLNTYKSSSQIANHITNMDIHPDNDNRPRCGTRTDLALRSAKTLHLTSAKGLRDPLGIKNPPIQKVVLVITDGATFPPSKAPDTKKEARALKQDTGAKVFVVSLPNANNKDGTAEFSAIASQPTDDFLIQKGFDELLISLEDILGGFCDPPITEPPKNDTDPCKKFASFQRTCPITMSACHPSNRRCCGCPFMFMDPTSKSMKTPFELAYKEGKCICEECVRRSYYCLPKELRDILGYGKPEVNYFHPSVKRMKP</sequence>
<protein>
    <recommendedName>
        <fullName evidence="1">VWFA domain-containing protein</fullName>
    </recommendedName>
</protein>
<dbReference type="CDD" id="cd01450">
    <property type="entry name" value="vWFA_subfamily_ECM"/>
    <property type="match status" value="1"/>
</dbReference>
<dbReference type="PANTHER" id="PTHR24020:SF20">
    <property type="entry name" value="PH DOMAIN-CONTAINING PROTEIN"/>
    <property type="match status" value="1"/>
</dbReference>
<proteinExistence type="predicted"/>
<keyword evidence="3" id="KW-1185">Reference proteome</keyword>
<dbReference type="SUPFAM" id="SSF53300">
    <property type="entry name" value="vWA-like"/>
    <property type="match status" value="2"/>
</dbReference>
<dbReference type="AlphaFoldDB" id="A0A8S4P956"/>
<gene>
    <name evidence="2" type="ORF">OFUS_LOCUS15136</name>
</gene>
<name>A0A8S4P956_OWEFU</name>
<evidence type="ECO:0000313" key="2">
    <source>
        <dbReference type="EMBL" id="CAH1789848.1"/>
    </source>
</evidence>
<feature type="domain" description="VWFA" evidence="1">
    <location>
        <begin position="383"/>
        <end position="584"/>
    </location>
</feature>
<dbReference type="PRINTS" id="PR00453">
    <property type="entry name" value="VWFADOMAIN"/>
</dbReference>
<accession>A0A8S4P956</accession>
<dbReference type="Gene3D" id="3.40.50.410">
    <property type="entry name" value="von Willebrand factor, type A domain"/>
    <property type="match status" value="2"/>
</dbReference>
<dbReference type="InterPro" id="IPR050525">
    <property type="entry name" value="ECM_Assembly_Org"/>
</dbReference>
<evidence type="ECO:0000259" key="1">
    <source>
        <dbReference type="PROSITE" id="PS50234"/>
    </source>
</evidence>
<dbReference type="PANTHER" id="PTHR24020">
    <property type="entry name" value="COLLAGEN ALPHA"/>
    <property type="match status" value="1"/>
</dbReference>